<dbReference type="InterPro" id="IPR002586">
    <property type="entry name" value="CobQ/CobB/MinD/ParA_Nub-bd_dom"/>
</dbReference>
<dbReference type="InterPro" id="IPR009926">
    <property type="entry name" value="T3SS_YcgR_PilZN"/>
</dbReference>
<dbReference type="Pfam" id="PF01656">
    <property type="entry name" value="CbiA"/>
    <property type="match status" value="1"/>
</dbReference>
<evidence type="ECO:0008006" key="7">
    <source>
        <dbReference type="Google" id="ProtNLM"/>
    </source>
</evidence>
<dbReference type="STRING" id="1555112.LIP_3646"/>
<keyword evidence="2" id="KW-0067">ATP-binding</keyword>
<dbReference type="GO" id="GO:0051782">
    <property type="term" value="P:negative regulation of cell division"/>
    <property type="evidence" value="ECO:0007669"/>
    <property type="project" value="TreeGrafter"/>
</dbReference>
<evidence type="ECO:0000256" key="1">
    <source>
        <dbReference type="ARBA" id="ARBA00022741"/>
    </source>
</evidence>
<dbReference type="AlphaFoldDB" id="A0A0K2SRL2"/>
<dbReference type="SUPFAM" id="SSF52540">
    <property type="entry name" value="P-loop containing nucleoside triphosphate hydrolases"/>
    <property type="match status" value="1"/>
</dbReference>
<dbReference type="KEGG" id="lpil:LIP_3646"/>
<evidence type="ECO:0000259" key="3">
    <source>
        <dbReference type="Pfam" id="PF01656"/>
    </source>
</evidence>
<dbReference type="InterPro" id="IPR027417">
    <property type="entry name" value="P-loop_NTPase"/>
</dbReference>
<name>A0A0K2SRL2_LIMPI</name>
<organism evidence="5 6">
    <name type="scientific">Limnochorda pilosa</name>
    <dbReference type="NCBI Taxonomy" id="1555112"/>
    <lineage>
        <taxon>Bacteria</taxon>
        <taxon>Bacillati</taxon>
        <taxon>Bacillota</taxon>
        <taxon>Limnochordia</taxon>
        <taxon>Limnochordales</taxon>
        <taxon>Limnochordaceae</taxon>
        <taxon>Limnochorda</taxon>
    </lineage>
</organism>
<reference evidence="6" key="2">
    <citation type="journal article" date="2016" name="Int. J. Syst. Evol. Microbiol.">
        <title>Complete genome sequence and cell structure of Limnochorda pilosa, a Gram-negative spore-former within the phylum Firmicutes.</title>
        <authorList>
            <person name="Watanabe M."/>
            <person name="Kojima H."/>
            <person name="Fukui M."/>
        </authorList>
    </citation>
    <scope>NUCLEOTIDE SEQUENCE [LARGE SCALE GENOMIC DNA]</scope>
    <source>
        <strain evidence="6">HC45</strain>
    </source>
</reference>
<accession>A0A0K2SRL2</accession>
<feature type="domain" description="Type III secretion system flagellar brake protein YcgR PilZN" evidence="4">
    <location>
        <begin position="22"/>
        <end position="100"/>
    </location>
</feature>
<reference evidence="6" key="1">
    <citation type="submission" date="2015-07" db="EMBL/GenBank/DDBJ databases">
        <title>Complete genome sequence and phylogenetic analysis of Limnochorda pilosa.</title>
        <authorList>
            <person name="Watanabe M."/>
            <person name="Kojima H."/>
            <person name="Fukui M."/>
        </authorList>
    </citation>
    <scope>NUCLEOTIDE SEQUENCE [LARGE SCALE GENOMIC DNA]</scope>
    <source>
        <strain evidence="6">HC45</strain>
    </source>
</reference>
<dbReference type="PANTHER" id="PTHR43384:SF4">
    <property type="entry name" value="CELLULOSE BIOSYNTHESIS PROTEIN BCSQ-RELATED"/>
    <property type="match status" value="1"/>
</dbReference>
<protein>
    <recommendedName>
        <fullName evidence="7">CobQ/CobB/MinD/ParA nucleotide binding domain-containing protein</fullName>
    </recommendedName>
</protein>
<dbReference type="EMBL" id="AP014924">
    <property type="protein sequence ID" value="BAS29454.1"/>
    <property type="molecule type" value="Genomic_DNA"/>
</dbReference>
<dbReference type="Proteomes" id="UP000065807">
    <property type="component" value="Chromosome"/>
</dbReference>
<keyword evidence="1" id="KW-0547">Nucleotide-binding</keyword>
<dbReference type="PANTHER" id="PTHR43384">
    <property type="entry name" value="SEPTUM SITE-DETERMINING PROTEIN MIND HOMOLOG, CHLOROPLASTIC-RELATED"/>
    <property type="match status" value="1"/>
</dbReference>
<dbReference type="GO" id="GO:0016887">
    <property type="term" value="F:ATP hydrolysis activity"/>
    <property type="evidence" value="ECO:0007669"/>
    <property type="project" value="TreeGrafter"/>
</dbReference>
<dbReference type="Pfam" id="PF12945">
    <property type="entry name" value="PilZNR"/>
    <property type="match status" value="1"/>
</dbReference>
<dbReference type="GO" id="GO:0009898">
    <property type="term" value="C:cytoplasmic side of plasma membrane"/>
    <property type="evidence" value="ECO:0007669"/>
    <property type="project" value="TreeGrafter"/>
</dbReference>
<evidence type="ECO:0000259" key="4">
    <source>
        <dbReference type="Pfam" id="PF12945"/>
    </source>
</evidence>
<dbReference type="GO" id="GO:0005524">
    <property type="term" value="F:ATP binding"/>
    <property type="evidence" value="ECO:0007669"/>
    <property type="project" value="UniProtKB-KW"/>
</dbReference>
<evidence type="ECO:0000313" key="5">
    <source>
        <dbReference type="EMBL" id="BAS29454.1"/>
    </source>
</evidence>
<keyword evidence="6" id="KW-1185">Reference proteome</keyword>
<evidence type="ECO:0000256" key="2">
    <source>
        <dbReference type="ARBA" id="ARBA00022840"/>
    </source>
</evidence>
<sequence>MMPREAKSGSGWTATRGAFRSGDEVLLRSDVPLRAGEYPCWVLDVGSMQVRLSTPMHEGRMVLVPVGAPVEVETSAHARFRSRVVDRVTGPGRCLVVERPVPISGGAGRTSPLIVVASGKGGVGKTCIAVNLAVGLASAGRQVLLMDLDLGAGNVDVLLGVGGTADLGRVVRGERRLRDVLAEPMPGLRALLAGSGLPEVVDMTALEYEWLSAELQELGGEADVMIVDVSSGVGARVTSSLAAASQSVVVTTPEPHAITDAYALLKLYRERHGTRSFELVVNMVEELAEGERVAGKMRFAAERFLAMDLRLAGIVPWDAAMRAAVRRQTPLAVWRPSSPAGRALRLLGETLLEGGAFIPPRRRWTERLLALLPGVR</sequence>
<dbReference type="InterPro" id="IPR050625">
    <property type="entry name" value="ParA/MinD_ATPase"/>
</dbReference>
<dbReference type="RefSeq" id="WP_068141199.1">
    <property type="nucleotide sequence ID" value="NZ_AP014924.1"/>
</dbReference>
<dbReference type="OrthoDB" id="9816297at2"/>
<proteinExistence type="predicted"/>
<feature type="domain" description="CobQ/CobB/MinD/ParA nucleotide binding" evidence="3">
    <location>
        <begin position="114"/>
        <end position="330"/>
    </location>
</feature>
<gene>
    <name evidence="5" type="ORF">LIP_3646</name>
</gene>
<dbReference type="Gene3D" id="3.40.50.300">
    <property type="entry name" value="P-loop containing nucleotide triphosphate hydrolases"/>
    <property type="match status" value="1"/>
</dbReference>
<dbReference type="GO" id="GO:0005829">
    <property type="term" value="C:cytosol"/>
    <property type="evidence" value="ECO:0007669"/>
    <property type="project" value="TreeGrafter"/>
</dbReference>
<evidence type="ECO:0000313" key="6">
    <source>
        <dbReference type="Proteomes" id="UP000065807"/>
    </source>
</evidence>